<name>A0A7J7V0N6_PIPKU</name>
<dbReference type="Proteomes" id="UP000558488">
    <property type="component" value="Unassembled WGS sequence"/>
</dbReference>
<organism evidence="2 3">
    <name type="scientific">Pipistrellus kuhlii</name>
    <name type="common">Kuhl's pipistrelle</name>
    <dbReference type="NCBI Taxonomy" id="59472"/>
    <lineage>
        <taxon>Eukaryota</taxon>
        <taxon>Metazoa</taxon>
        <taxon>Chordata</taxon>
        <taxon>Craniata</taxon>
        <taxon>Vertebrata</taxon>
        <taxon>Euteleostomi</taxon>
        <taxon>Mammalia</taxon>
        <taxon>Eutheria</taxon>
        <taxon>Laurasiatheria</taxon>
        <taxon>Chiroptera</taxon>
        <taxon>Yangochiroptera</taxon>
        <taxon>Vespertilionidae</taxon>
        <taxon>Pipistrellus</taxon>
    </lineage>
</organism>
<keyword evidence="3" id="KW-1185">Reference proteome</keyword>
<evidence type="ECO:0000313" key="2">
    <source>
        <dbReference type="EMBL" id="KAF6318663.1"/>
    </source>
</evidence>
<keyword evidence="1" id="KW-1133">Transmembrane helix</keyword>
<comment type="caution">
    <text evidence="2">The sequence shown here is derived from an EMBL/GenBank/DDBJ whole genome shotgun (WGS) entry which is preliminary data.</text>
</comment>
<feature type="transmembrane region" description="Helical" evidence="1">
    <location>
        <begin position="73"/>
        <end position="94"/>
    </location>
</feature>
<proteinExistence type="predicted"/>
<dbReference type="AlphaFoldDB" id="A0A7J7V0N6"/>
<gene>
    <name evidence="2" type="ORF">mPipKuh1_008647</name>
</gene>
<reference evidence="2 3" key="1">
    <citation type="journal article" date="2020" name="Nature">
        <title>Six reference-quality genomes reveal evolution of bat adaptations.</title>
        <authorList>
            <person name="Jebb D."/>
            <person name="Huang Z."/>
            <person name="Pippel M."/>
            <person name="Hughes G.M."/>
            <person name="Lavrichenko K."/>
            <person name="Devanna P."/>
            <person name="Winkler S."/>
            <person name="Jermiin L.S."/>
            <person name="Skirmuntt E.C."/>
            <person name="Katzourakis A."/>
            <person name="Burkitt-Gray L."/>
            <person name="Ray D.A."/>
            <person name="Sullivan K.A.M."/>
            <person name="Roscito J.G."/>
            <person name="Kirilenko B.M."/>
            <person name="Davalos L.M."/>
            <person name="Corthals A.P."/>
            <person name="Power M.L."/>
            <person name="Jones G."/>
            <person name="Ransome R.D."/>
            <person name="Dechmann D.K.N."/>
            <person name="Locatelli A.G."/>
            <person name="Puechmaille S.J."/>
            <person name="Fedrigo O."/>
            <person name="Jarvis E.D."/>
            <person name="Hiller M."/>
            <person name="Vernes S.C."/>
            <person name="Myers E.W."/>
            <person name="Teeling E.C."/>
        </authorList>
    </citation>
    <scope>NUCLEOTIDE SEQUENCE [LARGE SCALE GENOMIC DNA]</scope>
    <source>
        <strain evidence="2">MPipKuh1</strain>
        <tissue evidence="2">Flight muscle</tissue>
    </source>
</reference>
<protein>
    <submittedName>
        <fullName evidence="2">Uncharacterized protein</fullName>
    </submittedName>
</protein>
<keyword evidence="1" id="KW-0472">Membrane</keyword>
<dbReference type="EMBL" id="JACAGB010000017">
    <property type="protein sequence ID" value="KAF6318663.1"/>
    <property type="molecule type" value="Genomic_DNA"/>
</dbReference>
<evidence type="ECO:0000256" key="1">
    <source>
        <dbReference type="SAM" id="Phobius"/>
    </source>
</evidence>
<evidence type="ECO:0000313" key="3">
    <source>
        <dbReference type="Proteomes" id="UP000558488"/>
    </source>
</evidence>
<accession>A0A7J7V0N6</accession>
<keyword evidence="1" id="KW-0812">Transmembrane</keyword>
<sequence length="122" mass="14208">MYCYPASVWHFKEPFCLIAYSSSLAVTTWTCNQDFLGYSQVLSLLVSGVQGGPVPGRGVRTQQKYTDNLQARYLFLSKFQWLFIFSYCIALYPAFLYSSYTGFCNILEPSYMLFYILRYRVL</sequence>